<keyword evidence="5" id="KW-0963">Cytoplasm</keyword>
<evidence type="ECO:0000256" key="7">
    <source>
        <dbReference type="ARBA" id="ARBA00022701"/>
    </source>
</evidence>
<dbReference type="FunFam" id="1.10.418.10:FF:000007">
    <property type="entry name" value="Microtubule-associated protein, RP/EB family, member 2"/>
    <property type="match status" value="1"/>
</dbReference>
<dbReference type="EMBL" id="RCHS01001704">
    <property type="protein sequence ID" value="RMX52068.1"/>
    <property type="molecule type" value="Genomic_DNA"/>
</dbReference>
<dbReference type="InterPro" id="IPR004953">
    <property type="entry name" value="EB1_C"/>
</dbReference>
<keyword evidence="12" id="KW-0175">Coiled coil</keyword>
<dbReference type="SUPFAM" id="SSF47576">
    <property type="entry name" value="Calponin-homology domain, CH-domain"/>
    <property type="match status" value="1"/>
</dbReference>
<dbReference type="Gene3D" id="1.10.418.10">
    <property type="entry name" value="Calponin-like domain"/>
    <property type="match status" value="1"/>
</dbReference>
<dbReference type="Gene3D" id="1.20.5.1430">
    <property type="match status" value="1"/>
</dbReference>
<keyword evidence="8" id="KW-0498">Mitosis</keyword>
<dbReference type="GO" id="GO:0051301">
    <property type="term" value="P:cell division"/>
    <property type="evidence" value="ECO:0007669"/>
    <property type="project" value="UniProtKB-KW"/>
</dbReference>
<feature type="domain" description="Calponin-homology (CH)" evidence="14">
    <location>
        <begin position="28"/>
        <end position="130"/>
    </location>
</feature>
<protein>
    <recommendedName>
        <fullName evidence="4">Microtubule-associated protein RP/EB family member 1</fullName>
    </recommendedName>
</protein>
<feature type="coiled-coil region" evidence="12">
    <location>
        <begin position="236"/>
        <end position="263"/>
    </location>
</feature>
<evidence type="ECO:0000313" key="16">
    <source>
        <dbReference type="EMBL" id="RMX52068.1"/>
    </source>
</evidence>
<feature type="domain" description="EB1 C-terminal" evidence="15">
    <location>
        <begin position="235"/>
        <end position="304"/>
    </location>
</feature>
<feature type="region of interest" description="Disordered" evidence="13">
    <location>
        <begin position="302"/>
        <end position="323"/>
    </location>
</feature>
<dbReference type="GO" id="GO:0051010">
    <property type="term" value="F:microtubule plus-end binding"/>
    <property type="evidence" value="ECO:0007669"/>
    <property type="project" value="UniProtKB-ARBA"/>
</dbReference>
<keyword evidence="10" id="KW-0131">Cell cycle</keyword>
<evidence type="ECO:0000256" key="11">
    <source>
        <dbReference type="PROSITE-ProRule" id="PRU00576"/>
    </source>
</evidence>
<keyword evidence="17" id="KW-1185">Reference proteome</keyword>
<dbReference type="GO" id="GO:0005813">
    <property type="term" value="C:centrosome"/>
    <property type="evidence" value="ECO:0007669"/>
    <property type="project" value="UniProtKB-SubCell"/>
</dbReference>
<dbReference type="Pfam" id="PF03271">
    <property type="entry name" value="EB1"/>
    <property type="match status" value="1"/>
</dbReference>
<dbReference type="STRING" id="46731.A0A3M6UF68"/>
<evidence type="ECO:0000256" key="10">
    <source>
        <dbReference type="ARBA" id="ARBA00023306"/>
    </source>
</evidence>
<sequence length="323" mass="35486">MPKAEPVLSFSTKMAAINVHSTSCTTDNLSRHDMLKWINESLQLKYTKIEQLCSGAAYCQFMDMLFMDCVNMAKVKFASNQEHEFINNWKILQKAFKNAGVDKTIPIEKLVKGKFQDNFEFVQWFKRFFDANYIGPDPDYDPVEARHGKTDTPQIAQPRKGSGQLTRPVQPPAKNPALSKGNFSKPTAGGPARNGGASRGGASGLGRPAAQSSRTVGGAAQGPRTGGAAGGSSAAIAQKDAQIQELNNELTALQLTVEGLEKERDFYFGKLRDIEVKCQEEDPGANVVQKVLEILYATEEGFAAPEEGGNNEEYEYNDEQEEY</sequence>
<dbReference type="InterPro" id="IPR027328">
    <property type="entry name" value="MAPRE"/>
</dbReference>
<evidence type="ECO:0000256" key="9">
    <source>
        <dbReference type="ARBA" id="ARBA00023212"/>
    </source>
</evidence>
<comment type="caution">
    <text evidence="16">The sequence shown here is derived from an EMBL/GenBank/DDBJ whole genome shotgun (WGS) entry which is preliminary data.</text>
</comment>
<comment type="subcellular location">
    <subcellularLocation>
        <location evidence="1">Cytoplasm</location>
        <location evidence="1">Cytoskeleton</location>
        <location evidence="1">Microtubule organizing center</location>
        <location evidence="1">Centrosome</location>
    </subcellularLocation>
    <subcellularLocation>
        <location evidence="2">Cytoplasm</location>
        <location evidence="2">Cytoskeleton</location>
        <location evidence="2">Spindle pole</location>
    </subcellularLocation>
</comment>
<evidence type="ECO:0000259" key="15">
    <source>
        <dbReference type="PROSITE" id="PS51230"/>
    </source>
</evidence>
<dbReference type="FunFam" id="1.20.5.1430:FF:000001">
    <property type="entry name" value="microtubule-associated protein RP/EB family member 1"/>
    <property type="match status" value="1"/>
</dbReference>
<feature type="compositionally biased region" description="Acidic residues" evidence="13">
    <location>
        <begin position="309"/>
        <end position="323"/>
    </location>
</feature>
<organism evidence="16 17">
    <name type="scientific">Pocillopora damicornis</name>
    <name type="common">Cauliflower coral</name>
    <name type="synonym">Millepora damicornis</name>
    <dbReference type="NCBI Taxonomy" id="46731"/>
    <lineage>
        <taxon>Eukaryota</taxon>
        <taxon>Metazoa</taxon>
        <taxon>Cnidaria</taxon>
        <taxon>Anthozoa</taxon>
        <taxon>Hexacorallia</taxon>
        <taxon>Scleractinia</taxon>
        <taxon>Astrocoeniina</taxon>
        <taxon>Pocilloporidae</taxon>
        <taxon>Pocillopora</taxon>
    </lineage>
</organism>
<accession>A0A3M6UF68</accession>
<evidence type="ECO:0000256" key="6">
    <source>
        <dbReference type="ARBA" id="ARBA00022618"/>
    </source>
</evidence>
<dbReference type="PROSITE" id="PS50021">
    <property type="entry name" value="CH"/>
    <property type="match status" value="1"/>
</dbReference>
<evidence type="ECO:0000256" key="12">
    <source>
        <dbReference type="SAM" id="Coils"/>
    </source>
</evidence>
<reference evidence="16 17" key="1">
    <citation type="journal article" date="2018" name="Sci. Rep.">
        <title>Comparative analysis of the Pocillopora damicornis genome highlights role of immune system in coral evolution.</title>
        <authorList>
            <person name="Cunning R."/>
            <person name="Bay R.A."/>
            <person name="Gillette P."/>
            <person name="Baker A.C."/>
            <person name="Traylor-Knowles N."/>
        </authorList>
    </citation>
    <scope>NUCLEOTIDE SEQUENCE [LARGE SCALE GENOMIC DNA]</scope>
    <source>
        <strain evidence="16">RSMAS</strain>
        <tissue evidence="16">Whole animal</tissue>
    </source>
</reference>
<dbReference type="InterPro" id="IPR036872">
    <property type="entry name" value="CH_dom_sf"/>
</dbReference>
<dbReference type="InterPro" id="IPR036133">
    <property type="entry name" value="EB1_C_sf"/>
</dbReference>
<name>A0A3M6UF68_POCDA</name>
<evidence type="ECO:0000256" key="1">
    <source>
        <dbReference type="ARBA" id="ARBA00004300"/>
    </source>
</evidence>
<evidence type="ECO:0000256" key="2">
    <source>
        <dbReference type="ARBA" id="ARBA00004647"/>
    </source>
</evidence>
<dbReference type="SUPFAM" id="SSF140612">
    <property type="entry name" value="EB1 dimerisation domain-like"/>
    <property type="match status" value="1"/>
</dbReference>
<evidence type="ECO:0000256" key="4">
    <source>
        <dbReference type="ARBA" id="ARBA00019567"/>
    </source>
</evidence>
<evidence type="ECO:0000259" key="14">
    <source>
        <dbReference type="PROSITE" id="PS50021"/>
    </source>
</evidence>
<dbReference type="Proteomes" id="UP000275408">
    <property type="component" value="Unassembled WGS sequence"/>
</dbReference>
<evidence type="ECO:0000256" key="8">
    <source>
        <dbReference type="ARBA" id="ARBA00022776"/>
    </source>
</evidence>
<evidence type="ECO:0000256" key="5">
    <source>
        <dbReference type="ARBA" id="ARBA00022490"/>
    </source>
</evidence>
<keyword evidence="7 11" id="KW-0493">Microtubule</keyword>
<evidence type="ECO:0000256" key="3">
    <source>
        <dbReference type="ARBA" id="ARBA00010729"/>
    </source>
</evidence>
<evidence type="ECO:0000256" key="13">
    <source>
        <dbReference type="SAM" id="MobiDB-lite"/>
    </source>
</evidence>
<dbReference type="GO" id="GO:0005874">
    <property type="term" value="C:microtubule"/>
    <property type="evidence" value="ECO:0007669"/>
    <property type="project" value="UniProtKB-KW"/>
</dbReference>
<keyword evidence="9" id="KW-0206">Cytoskeleton</keyword>
<dbReference type="OrthoDB" id="2119228at2759"/>
<dbReference type="InterPro" id="IPR001715">
    <property type="entry name" value="CH_dom"/>
</dbReference>
<feature type="region of interest" description="Disordered" evidence="13">
    <location>
        <begin position="140"/>
        <end position="233"/>
    </location>
</feature>
<keyword evidence="6" id="KW-0132">Cell division</keyword>
<dbReference type="PROSITE" id="PS51230">
    <property type="entry name" value="EB1_C"/>
    <property type="match status" value="1"/>
</dbReference>
<dbReference type="PANTHER" id="PTHR10623">
    <property type="entry name" value="MICROTUBULE-ASSOCIATED PROTEIN RP/EB FAMILY MEMBER"/>
    <property type="match status" value="1"/>
</dbReference>
<gene>
    <name evidence="16" type="ORF">pdam_00003711</name>
</gene>
<proteinExistence type="inferred from homology"/>
<dbReference type="AlphaFoldDB" id="A0A3M6UF68"/>
<evidence type="ECO:0000313" key="17">
    <source>
        <dbReference type="Proteomes" id="UP000275408"/>
    </source>
</evidence>
<comment type="similarity">
    <text evidence="3">Belongs to the MAPRE family.</text>
</comment>
<dbReference type="GO" id="GO:0000922">
    <property type="term" value="C:spindle pole"/>
    <property type="evidence" value="ECO:0007669"/>
    <property type="project" value="UniProtKB-SubCell"/>
</dbReference>
<dbReference type="Pfam" id="PF00307">
    <property type="entry name" value="CH"/>
    <property type="match status" value="1"/>
</dbReference>